<dbReference type="EC" id="2.7.13.3" evidence="2"/>
<evidence type="ECO:0000256" key="4">
    <source>
        <dbReference type="ARBA" id="ARBA00022679"/>
    </source>
</evidence>
<dbReference type="Pfam" id="PF02518">
    <property type="entry name" value="HATPase_c"/>
    <property type="match status" value="1"/>
</dbReference>
<dbReference type="InterPro" id="IPR036890">
    <property type="entry name" value="HATPase_C_sf"/>
</dbReference>
<dbReference type="KEGG" id="anf:AQPE_4662"/>
<evidence type="ECO:0000256" key="1">
    <source>
        <dbReference type="ARBA" id="ARBA00000085"/>
    </source>
</evidence>
<dbReference type="CDD" id="cd00075">
    <property type="entry name" value="HATPase"/>
    <property type="match status" value="1"/>
</dbReference>
<dbReference type="PANTHER" id="PTHR43711:SF31">
    <property type="entry name" value="HISTIDINE KINASE"/>
    <property type="match status" value="1"/>
</dbReference>
<keyword evidence="6" id="KW-0902">Two-component regulatory system</keyword>
<dbReference type="InterPro" id="IPR035965">
    <property type="entry name" value="PAS-like_dom_sf"/>
</dbReference>
<evidence type="ECO:0000256" key="3">
    <source>
        <dbReference type="ARBA" id="ARBA00022553"/>
    </source>
</evidence>
<sequence length="380" mass="42635">MSAMMTKFQEPIHGNPGLIDIFRQSPISIELYDKDGFLLDANQACFDLFGLKNISDIKGLDLFTNPHLSEQKIADIKAGKSIKYELVYDFDAIKSHNLYQTTCNGIRYLECFINPTFNQSNEISGYIVHITEISERRNAQELLAKQAKELQEVNDTRDKFMSIIAHDLKSPFNAILGFTDLMLSNFDQLDKKTLLTGLKTIESASKHAYQLLENLLTWTRNQIGGSQFNPETLNLKAQVNESLSMIESAAFNKNIKISVSVSKDLYVFADKNMLDSILRNLISNAIKFSFKGGKIKISATRLETEIQISVSDHGIGISSERLSSIFRIDKHTNTTGTENELGTGLGLILCKDFISQHDGKIWIESTTQEGTTVFISLPLN</sequence>
<dbReference type="PROSITE" id="PS50109">
    <property type="entry name" value="HIS_KIN"/>
    <property type="match status" value="1"/>
</dbReference>
<dbReference type="Gene3D" id="1.10.287.130">
    <property type="match status" value="1"/>
</dbReference>
<comment type="catalytic activity">
    <reaction evidence="1">
        <text>ATP + protein L-histidine = ADP + protein N-phospho-L-histidine.</text>
        <dbReference type="EC" id="2.7.13.3"/>
    </reaction>
</comment>
<dbReference type="SUPFAM" id="SSF55874">
    <property type="entry name" value="ATPase domain of HSP90 chaperone/DNA topoisomerase II/histidine kinase"/>
    <property type="match status" value="1"/>
</dbReference>
<keyword evidence="4" id="KW-0808">Transferase</keyword>
<evidence type="ECO:0000259" key="7">
    <source>
        <dbReference type="PROSITE" id="PS50109"/>
    </source>
</evidence>
<feature type="domain" description="Histidine kinase" evidence="7">
    <location>
        <begin position="163"/>
        <end position="380"/>
    </location>
</feature>
<gene>
    <name evidence="8" type="ORF">AQPE_4662</name>
</gene>
<dbReference type="InterPro" id="IPR003661">
    <property type="entry name" value="HisK_dim/P_dom"/>
</dbReference>
<dbReference type="SMART" id="SM00388">
    <property type="entry name" value="HisKA"/>
    <property type="match status" value="1"/>
</dbReference>
<dbReference type="CDD" id="cd00082">
    <property type="entry name" value="HisKA"/>
    <property type="match status" value="1"/>
</dbReference>
<evidence type="ECO:0000313" key="8">
    <source>
        <dbReference type="EMBL" id="BBE20469.1"/>
    </source>
</evidence>
<dbReference type="InterPro" id="IPR050736">
    <property type="entry name" value="Sensor_HK_Regulatory"/>
</dbReference>
<name>A0A5K7SG66_9BACT</name>
<dbReference type="SMART" id="SM00387">
    <property type="entry name" value="HATPase_c"/>
    <property type="match status" value="1"/>
</dbReference>
<dbReference type="InterPro" id="IPR003594">
    <property type="entry name" value="HATPase_dom"/>
</dbReference>
<reference evidence="8" key="1">
    <citation type="journal article" date="2020" name="Int. J. Syst. Evol. Microbiol.">
        <title>Aquipluma nitroreducens gen. nov. sp. nov., a novel facultatively anaerobic bacterium isolated from a freshwater lake.</title>
        <authorList>
            <person name="Watanabe M."/>
            <person name="Kojima H."/>
            <person name="Fukui M."/>
        </authorList>
    </citation>
    <scope>NUCLEOTIDE SEQUENCE</scope>
    <source>
        <strain evidence="8">MeG22</strain>
    </source>
</reference>
<dbReference type="Gene3D" id="3.30.565.10">
    <property type="entry name" value="Histidine kinase-like ATPase, C-terminal domain"/>
    <property type="match status" value="1"/>
</dbReference>
<dbReference type="PRINTS" id="PR00344">
    <property type="entry name" value="BCTRLSENSOR"/>
</dbReference>
<protein>
    <recommendedName>
        <fullName evidence="2">histidine kinase</fullName>
        <ecNumber evidence="2">2.7.13.3</ecNumber>
    </recommendedName>
</protein>
<dbReference type="PANTHER" id="PTHR43711">
    <property type="entry name" value="TWO-COMPONENT HISTIDINE KINASE"/>
    <property type="match status" value="1"/>
</dbReference>
<dbReference type="Pfam" id="PF00512">
    <property type="entry name" value="HisKA"/>
    <property type="match status" value="1"/>
</dbReference>
<proteinExistence type="predicted"/>
<evidence type="ECO:0000256" key="5">
    <source>
        <dbReference type="ARBA" id="ARBA00022777"/>
    </source>
</evidence>
<dbReference type="GO" id="GO:0000155">
    <property type="term" value="F:phosphorelay sensor kinase activity"/>
    <property type="evidence" value="ECO:0007669"/>
    <property type="project" value="InterPro"/>
</dbReference>
<dbReference type="AlphaFoldDB" id="A0A5K7SG66"/>
<dbReference type="SUPFAM" id="SSF47384">
    <property type="entry name" value="Homodimeric domain of signal transducing histidine kinase"/>
    <property type="match status" value="1"/>
</dbReference>
<dbReference type="InterPro" id="IPR004358">
    <property type="entry name" value="Sig_transdc_His_kin-like_C"/>
</dbReference>
<dbReference type="SUPFAM" id="SSF55785">
    <property type="entry name" value="PYP-like sensor domain (PAS domain)"/>
    <property type="match status" value="1"/>
</dbReference>
<dbReference type="FunFam" id="3.30.565.10:FF:000006">
    <property type="entry name" value="Sensor histidine kinase WalK"/>
    <property type="match status" value="1"/>
</dbReference>
<keyword evidence="3" id="KW-0597">Phosphoprotein</keyword>
<dbReference type="EMBL" id="AP018694">
    <property type="protein sequence ID" value="BBE20469.1"/>
    <property type="molecule type" value="Genomic_DNA"/>
</dbReference>
<dbReference type="Gene3D" id="3.30.450.20">
    <property type="entry name" value="PAS domain"/>
    <property type="match status" value="1"/>
</dbReference>
<organism evidence="8 9">
    <name type="scientific">Aquipluma nitroreducens</name>
    <dbReference type="NCBI Taxonomy" id="2010828"/>
    <lineage>
        <taxon>Bacteria</taxon>
        <taxon>Pseudomonadati</taxon>
        <taxon>Bacteroidota</taxon>
        <taxon>Bacteroidia</taxon>
        <taxon>Marinilabiliales</taxon>
        <taxon>Prolixibacteraceae</taxon>
        <taxon>Aquipluma</taxon>
    </lineage>
</organism>
<evidence type="ECO:0000256" key="6">
    <source>
        <dbReference type="ARBA" id="ARBA00023012"/>
    </source>
</evidence>
<keyword evidence="9" id="KW-1185">Reference proteome</keyword>
<dbReference type="Proteomes" id="UP001193389">
    <property type="component" value="Chromosome"/>
</dbReference>
<accession>A0A5K7SG66</accession>
<keyword evidence="5" id="KW-0418">Kinase</keyword>
<dbReference type="InterPro" id="IPR036097">
    <property type="entry name" value="HisK_dim/P_sf"/>
</dbReference>
<evidence type="ECO:0000256" key="2">
    <source>
        <dbReference type="ARBA" id="ARBA00012438"/>
    </source>
</evidence>
<evidence type="ECO:0000313" key="9">
    <source>
        <dbReference type="Proteomes" id="UP001193389"/>
    </source>
</evidence>
<dbReference type="InterPro" id="IPR005467">
    <property type="entry name" value="His_kinase_dom"/>
</dbReference>